<dbReference type="NCBIfam" id="TIGR00797">
    <property type="entry name" value="matE"/>
    <property type="match status" value="1"/>
</dbReference>
<feature type="transmembrane region" description="Helical" evidence="13">
    <location>
        <begin position="418"/>
        <end position="440"/>
    </location>
</feature>
<feature type="transmembrane region" description="Helical" evidence="13">
    <location>
        <begin position="286"/>
        <end position="306"/>
    </location>
</feature>
<evidence type="ECO:0000256" key="5">
    <source>
        <dbReference type="ARBA" id="ARBA00022448"/>
    </source>
</evidence>
<comment type="function">
    <text evidence="1">Multidrug efflux pump.</text>
</comment>
<accession>A0A1B1YEB2</accession>
<feature type="transmembrane region" description="Helical" evidence="13">
    <location>
        <begin position="360"/>
        <end position="381"/>
    </location>
</feature>
<evidence type="ECO:0000256" key="6">
    <source>
        <dbReference type="ARBA" id="ARBA00022449"/>
    </source>
</evidence>
<evidence type="ECO:0000256" key="3">
    <source>
        <dbReference type="ARBA" id="ARBA00010199"/>
    </source>
</evidence>
<feature type="transmembrane region" description="Helical" evidence="13">
    <location>
        <begin position="58"/>
        <end position="85"/>
    </location>
</feature>
<evidence type="ECO:0000256" key="2">
    <source>
        <dbReference type="ARBA" id="ARBA00004651"/>
    </source>
</evidence>
<dbReference type="Proteomes" id="UP000092971">
    <property type="component" value="Chromosome"/>
</dbReference>
<dbReference type="InterPro" id="IPR048279">
    <property type="entry name" value="MdtK-like"/>
</dbReference>
<dbReference type="GO" id="GO:0005886">
    <property type="term" value="C:plasma membrane"/>
    <property type="evidence" value="ECO:0007669"/>
    <property type="project" value="UniProtKB-SubCell"/>
</dbReference>
<feature type="transmembrane region" description="Helical" evidence="13">
    <location>
        <begin position="388"/>
        <end position="412"/>
    </location>
</feature>
<dbReference type="PANTHER" id="PTHR43298:SF2">
    <property type="entry name" value="FMN_FAD EXPORTER YEEO-RELATED"/>
    <property type="match status" value="1"/>
</dbReference>
<comment type="similarity">
    <text evidence="3">Belongs to the multi antimicrobial extrusion (MATE) (TC 2.A.66.1) family.</text>
</comment>
<protein>
    <recommendedName>
        <fullName evidence="4">Probable multidrug resistance protein NorM</fullName>
    </recommendedName>
    <alternativeName>
        <fullName evidence="12">Multidrug-efflux transporter</fullName>
    </alternativeName>
</protein>
<evidence type="ECO:0000256" key="9">
    <source>
        <dbReference type="ARBA" id="ARBA00022989"/>
    </source>
</evidence>
<evidence type="ECO:0000313" key="15">
    <source>
        <dbReference type="Proteomes" id="UP000092971"/>
    </source>
</evidence>
<dbReference type="InterPro" id="IPR050222">
    <property type="entry name" value="MATE_MdtK"/>
</dbReference>
<dbReference type="PANTHER" id="PTHR43298">
    <property type="entry name" value="MULTIDRUG RESISTANCE PROTEIN NORM-RELATED"/>
    <property type="match status" value="1"/>
</dbReference>
<keyword evidence="9 13" id="KW-1133">Transmembrane helix</keyword>
<dbReference type="GO" id="GO:0015297">
    <property type="term" value="F:antiporter activity"/>
    <property type="evidence" value="ECO:0007669"/>
    <property type="project" value="UniProtKB-KW"/>
</dbReference>
<feature type="transmembrane region" description="Helical" evidence="13">
    <location>
        <begin position="238"/>
        <end position="266"/>
    </location>
</feature>
<feature type="transmembrane region" description="Helical" evidence="13">
    <location>
        <begin position="170"/>
        <end position="191"/>
    </location>
</feature>
<keyword evidence="8 13" id="KW-0812">Transmembrane</keyword>
<evidence type="ECO:0000256" key="1">
    <source>
        <dbReference type="ARBA" id="ARBA00003408"/>
    </source>
</evidence>
<dbReference type="GO" id="GO:0006811">
    <property type="term" value="P:monoatomic ion transport"/>
    <property type="evidence" value="ECO:0007669"/>
    <property type="project" value="UniProtKB-KW"/>
</dbReference>
<evidence type="ECO:0000256" key="8">
    <source>
        <dbReference type="ARBA" id="ARBA00022692"/>
    </source>
</evidence>
<dbReference type="PIRSF" id="PIRSF006603">
    <property type="entry name" value="DinF"/>
    <property type="match status" value="1"/>
</dbReference>
<dbReference type="EMBL" id="CP014672">
    <property type="protein sequence ID" value="ANW99112.1"/>
    <property type="molecule type" value="Genomic_DNA"/>
</dbReference>
<dbReference type="OrthoDB" id="9776324at2"/>
<gene>
    <name evidence="14" type="ORF">CSTERTH_08770</name>
</gene>
<dbReference type="GO" id="GO:0042910">
    <property type="term" value="F:xenobiotic transmembrane transporter activity"/>
    <property type="evidence" value="ECO:0007669"/>
    <property type="project" value="InterPro"/>
</dbReference>
<evidence type="ECO:0000256" key="4">
    <source>
        <dbReference type="ARBA" id="ARBA00020268"/>
    </source>
</evidence>
<evidence type="ECO:0000313" key="14">
    <source>
        <dbReference type="EMBL" id="ANW99112.1"/>
    </source>
</evidence>
<sequence length="457" mass="49217">MKKASIEKNLTEGNVVKQLILFALPFLLSNMIQSLYNVADMLIVGIYSGTAGISGVNIGGQVTFIMTNIIIGLTTGGTVIIGQYLGSRDRKGMRETISTLLTFLLVAGIGLTIIMLILSDGILRLLQTPAESYQEARNYLDVTLLGTIFIFGYNAFAAILRGLGDSKRPLYFVTIACVTNVFLDLLLVGVYRMAAKGAAIATVISQALSMILCIIYLKRSDFEFDFKLSSFKFYKERFNMIIKIGIPISIQNVIVNFSFLVLTTIANSMGVSASAAVGIVGKYNGFAILPAIAVSSSVSAMVAQNMGAGETERARKTFHTGLALSFSITFVVFALTQMFPEKILSLFDSNPETIAAGVEYIRTFSFDYLLVPLTFCLNGLITGSGHTVISSVCGILSSIGFRIPIGIIFGVVMQKGLWGLGLAAPVATFASGIILFIFYISGKWKENKVVGPVSVEP</sequence>
<dbReference type="RefSeq" id="WP_015359478.1">
    <property type="nucleotide sequence ID" value="NZ_CP014672.1"/>
</dbReference>
<dbReference type="Pfam" id="PF01554">
    <property type="entry name" value="MatE"/>
    <property type="match status" value="2"/>
</dbReference>
<keyword evidence="7" id="KW-1003">Cell membrane</keyword>
<keyword evidence="6" id="KW-0050">Antiport</keyword>
<keyword evidence="5" id="KW-0813">Transport</keyword>
<feature type="transmembrane region" description="Helical" evidence="13">
    <location>
        <begin position="139"/>
        <end position="163"/>
    </location>
</feature>
<evidence type="ECO:0000256" key="10">
    <source>
        <dbReference type="ARBA" id="ARBA00023065"/>
    </source>
</evidence>
<feature type="transmembrane region" description="Helical" evidence="13">
    <location>
        <begin position="20"/>
        <end position="38"/>
    </location>
</feature>
<evidence type="ECO:0000256" key="13">
    <source>
        <dbReference type="SAM" id="Phobius"/>
    </source>
</evidence>
<feature type="transmembrane region" description="Helical" evidence="13">
    <location>
        <begin position="197"/>
        <end position="217"/>
    </location>
</feature>
<name>A0A1B1YEB2_THEST</name>
<comment type="subcellular location">
    <subcellularLocation>
        <location evidence="2">Cell membrane</location>
        <topology evidence="2">Multi-pass membrane protein</topology>
    </subcellularLocation>
</comment>
<evidence type="ECO:0000256" key="7">
    <source>
        <dbReference type="ARBA" id="ARBA00022475"/>
    </source>
</evidence>
<proteinExistence type="inferred from homology"/>
<evidence type="ECO:0000256" key="11">
    <source>
        <dbReference type="ARBA" id="ARBA00023136"/>
    </source>
</evidence>
<evidence type="ECO:0000256" key="12">
    <source>
        <dbReference type="ARBA" id="ARBA00031636"/>
    </source>
</evidence>
<keyword evidence="10" id="KW-0406">Ion transport</keyword>
<dbReference type="AlphaFoldDB" id="A0A1B1YEB2"/>
<feature type="transmembrane region" description="Helical" evidence="13">
    <location>
        <begin position="97"/>
        <end position="119"/>
    </location>
</feature>
<keyword evidence="11 13" id="KW-0472">Membrane</keyword>
<dbReference type="CDD" id="cd13138">
    <property type="entry name" value="MATE_yoeA_like"/>
    <property type="match status" value="1"/>
</dbReference>
<dbReference type="InterPro" id="IPR002528">
    <property type="entry name" value="MATE_fam"/>
</dbReference>
<reference evidence="14 15" key="1">
    <citation type="submission" date="2016-02" db="EMBL/GenBank/DDBJ databases">
        <title>Comparison of Clostridium stercorarium subspecies using comparative genomics and transcriptomics.</title>
        <authorList>
            <person name="Schellenberg J."/>
            <person name="Thallinger G."/>
            <person name="Levin D.B."/>
            <person name="Zhang X."/>
            <person name="Alvare G."/>
            <person name="Fristensky B."/>
            <person name="Sparling R."/>
        </authorList>
    </citation>
    <scope>NUCLEOTIDE SEQUENCE [LARGE SCALE GENOMIC DNA]</scope>
    <source>
        <strain evidence="14 15">DSM 2910</strain>
    </source>
</reference>
<organism evidence="14 15">
    <name type="scientific">Thermoclostridium stercorarium subsp. thermolacticum DSM 2910</name>
    <dbReference type="NCBI Taxonomy" id="1121336"/>
    <lineage>
        <taxon>Bacteria</taxon>
        <taxon>Bacillati</taxon>
        <taxon>Bacillota</taxon>
        <taxon>Clostridia</taxon>
        <taxon>Eubacteriales</taxon>
        <taxon>Oscillospiraceae</taxon>
        <taxon>Thermoclostridium</taxon>
    </lineage>
</organism>
<feature type="transmembrane region" description="Helical" evidence="13">
    <location>
        <begin position="318"/>
        <end position="340"/>
    </location>
</feature>